<protein>
    <submittedName>
        <fullName evidence="3">Copper amine oxidase N-terminal domain-containing protein</fullName>
    </submittedName>
</protein>
<evidence type="ECO:0000259" key="2">
    <source>
        <dbReference type="Pfam" id="PF07833"/>
    </source>
</evidence>
<name>A0A841TVE3_9BACL</name>
<accession>A0A841TVE3</accession>
<dbReference type="InterPro" id="IPR012854">
    <property type="entry name" value="Cu_amine_oxidase-like_N"/>
</dbReference>
<dbReference type="InterPro" id="IPR032710">
    <property type="entry name" value="NTF2-like_dom_sf"/>
</dbReference>
<sequence length="393" mass="42962">MRKLALFGASALLLFGLAGTASAAGQAKPIQVLLNGEPLQFANPPVSLSGSTYVEFRSLFTQLGYSIQYEAKTKTIKAKSAEHELQMSVGGDVAFVDGQTVPANGQLKSVNGRTLVGVRFIAALSGKNVNWDAATSTVQIADKGPSAEEAAAVLSLFDKIPALEASPKKADYLTLFSPDSPLRPYFEEDVAKSPDKETLTSTTFLGKEVVEYSKQEATVATKEHTVRVSGDFYFDNVSDMLYTLRPNASGQWLIYDMEQLAIEYDKPEALLDKAVAVPEAEKTAIEALLKAQNDAFNAEDTEAFRKTVVPFDGLDETVESLKQSFAEVDIQYSIEKTAIVSYSEDRAIVVQAKLAEAKKEGVKLRLIQGNELVKKDGKWLFDEDEYVLKQEEL</sequence>
<dbReference type="RefSeq" id="WP_185133875.1">
    <property type="nucleotide sequence ID" value="NZ_JACJVR010000002.1"/>
</dbReference>
<dbReference type="EMBL" id="JACJVR010000002">
    <property type="protein sequence ID" value="MBB6689840.1"/>
    <property type="molecule type" value="Genomic_DNA"/>
</dbReference>
<dbReference type="Gene3D" id="3.30.457.10">
    <property type="entry name" value="Copper amine oxidase-like, N-terminal domain"/>
    <property type="match status" value="1"/>
</dbReference>
<dbReference type="Pfam" id="PF07833">
    <property type="entry name" value="Cu_amine_oxidN1"/>
    <property type="match status" value="1"/>
</dbReference>
<feature type="chain" id="PRO_5032911090" evidence="1">
    <location>
        <begin position="24"/>
        <end position="393"/>
    </location>
</feature>
<proteinExistence type="predicted"/>
<organism evidence="3 4">
    <name type="scientific">Cohnella xylanilytica</name>
    <dbReference type="NCBI Taxonomy" id="557555"/>
    <lineage>
        <taxon>Bacteria</taxon>
        <taxon>Bacillati</taxon>
        <taxon>Bacillota</taxon>
        <taxon>Bacilli</taxon>
        <taxon>Bacillales</taxon>
        <taxon>Paenibacillaceae</taxon>
        <taxon>Cohnella</taxon>
    </lineage>
</organism>
<dbReference type="SUPFAM" id="SSF54427">
    <property type="entry name" value="NTF2-like"/>
    <property type="match status" value="1"/>
</dbReference>
<evidence type="ECO:0000256" key="1">
    <source>
        <dbReference type="SAM" id="SignalP"/>
    </source>
</evidence>
<feature type="domain" description="Copper amine oxidase-like N-terminal" evidence="2">
    <location>
        <begin position="34"/>
        <end position="140"/>
    </location>
</feature>
<gene>
    <name evidence="3" type="ORF">H7B90_00350</name>
</gene>
<reference evidence="3 4" key="1">
    <citation type="submission" date="2020-08" db="EMBL/GenBank/DDBJ databases">
        <title>Cohnella phylogeny.</title>
        <authorList>
            <person name="Dunlap C."/>
        </authorList>
    </citation>
    <scope>NUCLEOTIDE SEQUENCE [LARGE SCALE GENOMIC DNA]</scope>
    <source>
        <strain evidence="3 4">DSM 25239</strain>
    </source>
</reference>
<feature type="signal peptide" evidence="1">
    <location>
        <begin position="1"/>
        <end position="23"/>
    </location>
</feature>
<evidence type="ECO:0000313" key="4">
    <source>
        <dbReference type="Proteomes" id="UP000553776"/>
    </source>
</evidence>
<dbReference type="Proteomes" id="UP000553776">
    <property type="component" value="Unassembled WGS sequence"/>
</dbReference>
<comment type="caution">
    <text evidence="3">The sequence shown here is derived from an EMBL/GenBank/DDBJ whole genome shotgun (WGS) entry which is preliminary data.</text>
</comment>
<dbReference type="SUPFAM" id="SSF55383">
    <property type="entry name" value="Copper amine oxidase, domain N"/>
    <property type="match status" value="1"/>
</dbReference>
<dbReference type="Gene3D" id="3.10.450.50">
    <property type="match status" value="1"/>
</dbReference>
<evidence type="ECO:0000313" key="3">
    <source>
        <dbReference type="EMBL" id="MBB6689840.1"/>
    </source>
</evidence>
<dbReference type="InterPro" id="IPR036582">
    <property type="entry name" value="Mao_N_sf"/>
</dbReference>
<dbReference type="AlphaFoldDB" id="A0A841TVE3"/>
<keyword evidence="4" id="KW-1185">Reference proteome</keyword>
<keyword evidence="1" id="KW-0732">Signal</keyword>